<evidence type="ECO:0000313" key="1">
    <source>
        <dbReference type="EMBL" id="QJA50481.1"/>
    </source>
</evidence>
<sequence>MEYINMCTRATEIQKTWQPEPGDSFYIAEGSFSMGEPAEIGESHYKGEIVHANELDVPKKDATYPVMENGKWTTTKDIYIWLPRQEQLQGMIDTTDPIILLDEFCSFIAYADWGMPLYQINKYGKKPIDKVFTSMEQLWLAYIMQTKYHKTWDGVGWIA</sequence>
<dbReference type="EMBL" id="MT142068">
    <property type="protein sequence ID" value="QJA74011.1"/>
    <property type="molecule type" value="Genomic_DNA"/>
</dbReference>
<proteinExistence type="predicted"/>
<evidence type="ECO:0000313" key="2">
    <source>
        <dbReference type="EMBL" id="QJA74011.1"/>
    </source>
</evidence>
<protein>
    <submittedName>
        <fullName evidence="1">Uncharacterized protein</fullName>
    </submittedName>
</protein>
<accession>A0A6H1ZSU2</accession>
<name>A0A6H1ZSU2_9ZZZZ</name>
<dbReference type="EMBL" id="MT144198">
    <property type="protein sequence ID" value="QJA50481.1"/>
    <property type="molecule type" value="Genomic_DNA"/>
</dbReference>
<organism evidence="1">
    <name type="scientific">viral metagenome</name>
    <dbReference type="NCBI Taxonomy" id="1070528"/>
    <lineage>
        <taxon>unclassified sequences</taxon>
        <taxon>metagenomes</taxon>
        <taxon>organismal metagenomes</taxon>
    </lineage>
</organism>
<gene>
    <name evidence="2" type="ORF">MM415A02131_0005</name>
    <name evidence="1" type="ORF">TM448A01785_0007</name>
</gene>
<reference evidence="1" key="1">
    <citation type="submission" date="2020-03" db="EMBL/GenBank/DDBJ databases">
        <title>The deep terrestrial virosphere.</title>
        <authorList>
            <person name="Holmfeldt K."/>
            <person name="Nilsson E."/>
            <person name="Simone D."/>
            <person name="Lopez-Fernandez M."/>
            <person name="Wu X."/>
            <person name="de Brujin I."/>
            <person name="Lundin D."/>
            <person name="Andersson A."/>
            <person name="Bertilsson S."/>
            <person name="Dopson M."/>
        </authorList>
    </citation>
    <scope>NUCLEOTIDE SEQUENCE</scope>
    <source>
        <strain evidence="2">MM415A02131</strain>
        <strain evidence="1">TM448A01785</strain>
    </source>
</reference>
<dbReference type="AlphaFoldDB" id="A0A6H1ZSU2"/>